<reference evidence="1" key="1">
    <citation type="journal article" date="2021" name="Cell">
        <title>Tracing the genetic footprints of vertebrate landing in non-teleost ray-finned fishes.</title>
        <authorList>
            <person name="Bi X."/>
            <person name="Wang K."/>
            <person name="Yang L."/>
            <person name="Pan H."/>
            <person name="Jiang H."/>
            <person name="Wei Q."/>
            <person name="Fang M."/>
            <person name="Yu H."/>
            <person name="Zhu C."/>
            <person name="Cai Y."/>
            <person name="He Y."/>
            <person name="Gan X."/>
            <person name="Zeng H."/>
            <person name="Yu D."/>
            <person name="Zhu Y."/>
            <person name="Jiang H."/>
            <person name="Qiu Q."/>
            <person name="Yang H."/>
            <person name="Zhang Y.E."/>
            <person name="Wang W."/>
            <person name="Zhu M."/>
            <person name="He S."/>
            <person name="Zhang G."/>
        </authorList>
    </citation>
    <scope>NUCLEOTIDE SEQUENCE</scope>
    <source>
        <strain evidence="1">Pddl_001</strain>
    </source>
</reference>
<gene>
    <name evidence="1" type="primary">Cfdp2_3</name>
    <name evidence="1" type="ORF">GTO93_0017842</name>
</gene>
<protein>
    <submittedName>
        <fullName evidence="1">CFDP2 protein</fullName>
    </submittedName>
</protein>
<dbReference type="SUPFAM" id="SSF56219">
    <property type="entry name" value="DNase I-like"/>
    <property type="match status" value="1"/>
</dbReference>
<evidence type="ECO:0000313" key="2">
    <source>
        <dbReference type="Proteomes" id="UP001166093"/>
    </source>
</evidence>
<comment type="caution">
    <text evidence="1">The sequence shown here is derived from an EMBL/GenBank/DDBJ whole genome shotgun (WGS) entry which is preliminary data.</text>
</comment>
<dbReference type="InterPro" id="IPR036691">
    <property type="entry name" value="Endo/exonu/phosph_ase_sf"/>
</dbReference>
<feature type="non-terminal residue" evidence="1">
    <location>
        <position position="182"/>
    </location>
</feature>
<accession>A0ABS2Y0J7</accession>
<dbReference type="Gene3D" id="3.60.10.10">
    <property type="entry name" value="Endonuclease/exonuclease/phosphatase"/>
    <property type="match status" value="1"/>
</dbReference>
<name>A0ABS2Y0J7_POLSP</name>
<organism evidence="1 2">
    <name type="scientific">Polyodon spathula</name>
    <name type="common">North American paddlefish</name>
    <name type="synonym">Squalus spathula</name>
    <dbReference type="NCBI Taxonomy" id="7913"/>
    <lineage>
        <taxon>Eukaryota</taxon>
        <taxon>Metazoa</taxon>
        <taxon>Chordata</taxon>
        <taxon>Craniata</taxon>
        <taxon>Vertebrata</taxon>
        <taxon>Euteleostomi</taxon>
        <taxon>Actinopterygii</taxon>
        <taxon>Chondrostei</taxon>
        <taxon>Acipenseriformes</taxon>
        <taxon>Polyodontidae</taxon>
        <taxon>Polyodon</taxon>
    </lineage>
</organism>
<evidence type="ECO:0000313" key="1">
    <source>
        <dbReference type="EMBL" id="MBN3279776.1"/>
    </source>
</evidence>
<dbReference type="EMBL" id="JAAWVQ010092761">
    <property type="protein sequence ID" value="MBN3279776.1"/>
    <property type="molecule type" value="Genomic_DNA"/>
</dbReference>
<feature type="non-terminal residue" evidence="1">
    <location>
        <position position="1"/>
    </location>
</feature>
<dbReference type="Proteomes" id="UP001166093">
    <property type="component" value="Unassembled WGS sequence"/>
</dbReference>
<proteinExistence type="predicted"/>
<keyword evidence="2" id="KW-1185">Reference proteome</keyword>
<sequence length="182" mass="20275">MELYSGHIEENAPHTDGVAVMLPQEAQKALTNASFKTKKKKKIKINVMQCYARTNNNDEGSDLILKGDFNTKTGANNTGYEAVMGILGQMNENGKMFADLCASNRLVMGGSVYPCKRVHKATWISSDHVTENQIDHICIGQKFRWSLQDVGRGADAASDHNLLLAKLKKSWRVESTRIKYNV</sequence>